<comment type="caution">
    <text evidence="1">The sequence shown here is derived from an EMBL/GenBank/DDBJ whole genome shotgun (WGS) entry which is preliminary data.</text>
</comment>
<dbReference type="InterPro" id="IPR023198">
    <property type="entry name" value="PGP-like_dom2"/>
</dbReference>
<dbReference type="Gene3D" id="1.10.150.240">
    <property type="entry name" value="Putative phosphatase, domain 2"/>
    <property type="match status" value="1"/>
</dbReference>
<proteinExistence type="predicted"/>
<dbReference type="GO" id="GO:0016791">
    <property type="term" value="F:phosphatase activity"/>
    <property type="evidence" value="ECO:0007669"/>
    <property type="project" value="UniProtKB-ARBA"/>
</dbReference>
<evidence type="ECO:0000313" key="2">
    <source>
        <dbReference type="Proteomes" id="UP000011668"/>
    </source>
</evidence>
<reference evidence="1 2" key="1">
    <citation type="journal article" date="2013" name="Nat. Commun.">
        <title>The evolution and pathogenic mechanisms of the rice sheath blight pathogen.</title>
        <authorList>
            <person name="Zheng A."/>
            <person name="Lin R."/>
            <person name="Xu L."/>
            <person name="Qin P."/>
            <person name="Tang C."/>
            <person name="Ai P."/>
            <person name="Zhang D."/>
            <person name="Liu Y."/>
            <person name="Sun Z."/>
            <person name="Feng H."/>
            <person name="Wang Y."/>
            <person name="Chen Y."/>
            <person name="Liang X."/>
            <person name="Fu R."/>
            <person name="Li Q."/>
            <person name="Zhang J."/>
            <person name="Yu X."/>
            <person name="Xie Z."/>
            <person name="Ding L."/>
            <person name="Guan P."/>
            <person name="Tang J."/>
            <person name="Liang Y."/>
            <person name="Wang S."/>
            <person name="Deng Q."/>
            <person name="Li S."/>
            <person name="Zhu J."/>
            <person name="Wang L."/>
            <person name="Liu H."/>
            <person name="Li P."/>
        </authorList>
    </citation>
    <scope>NUCLEOTIDE SEQUENCE [LARGE SCALE GENOMIC DNA]</scope>
    <source>
        <strain evidence="2">AG-1 IA</strain>
    </source>
</reference>
<dbReference type="PANTHER" id="PTHR47829:SF1">
    <property type="entry name" value="HAD FAMILY PHOSPHATASE"/>
    <property type="match status" value="1"/>
</dbReference>
<dbReference type="HOGENOM" id="CLU_683662_0_0_1"/>
<dbReference type="EMBL" id="AFRT01001363">
    <property type="protein sequence ID" value="ELU40658.1"/>
    <property type="molecule type" value="Genomic_DNA"/>
</dbReference>
<dbReference type="InterPro" id="IPR023214">
    <property type="entry name" value="HAD_sf"/>
</dbReference>
<dbReference type="SFLD" id="SFLDG01129">
    <property type="entry name" value="C1.5:_HAD__Beta-PGM__Phosphata"/>
    <property type="match status" value="1"/>
</dbReference>
<dbReference type="AlphaFoldDB" id="L8WV62"/>
<gene>
    <name evidence="1" type="ORF">AG1IA_05307</name>
</gene>
<sequence>MSTTKATSPIKAVFFDIGGVVIKSPLIAIHAYEREKGLPKDWINVIITRRGKGGAWQRFERGELELYPFYTLFGQELSDTGLGNQYYREWCQSKNVGESHIPRQFKGRLLDLGLDAPTLPESVKVDGREASAFELFGRMMRSTEFDPYILGAIHKLRETKQFKIVALTNNYSAQYERVRDTPPSKQGAHKFSPEAELEFLGWGESTGGPGGPKIRALFDDFVDSSVVGSRKPEPGIYQYACKVNGVNPEEVVFLDDLGLRYVSVTVFPPTHPSLLLLSLPRRSYRRIPQSRPGTSTTPGKIQTITLLSWRFNSQRSNTLSKPEDIWATNTSRFNHRGISCHGSTHRKEGVVIDLNPSIPISVEALESLGEGLYRHTCSDKAVKRDAWGRGAWGCGHRQSGCVG</sequence>
<dbReference type="Gene3D" id="3.40.50.1000">
    <property type="entry name" value="HAD superfamily/HAD-like"/>
    <property type="match status" value="1"/>
</dbReference>
<dbReference type="PANTHER" id="PTHR47829">
    <property type="entry name" value="HYDROLASE, PUTATIVE (AFU_ORTHOLOGUE AFUA_1G12880)-RELATED"/>
    <property type="match status" value="1"/>
</dbReference>
<protein>
    <submittedName>
        <fullName evidence="1">Hydrolase domain-containing protein</fullName>
    </submittedName>
</protein>
<dbReference type="NCBIfam" id="TIGR01509">
    <property type="entry name" value="HAD-SF-IA-v3"/>
    <property type="match status" value="1"/>
</dbReference>
<evidence type="ECO:0000313" key="1">
    <source>
        <dbReference type="EMBL" id="ELU40658.1"/>
    </source>
</evidence>
<keyword evidence="2" id="KW-1185">Reference proteome</keyword>
<dbReference type="InterPro" id="IPR006439">
    <property type="entry name" value="HAD-SF_hydro_IA"/>
</dbReference>
<keyword evidence="1" id="KW-0378">Hydrolase</keyword>
<dbReference type="SUPFAM" id="SSF56784">
    <property type="entry name" value="HAD-like"/>
    <property type="match status" value="1"/>
</dbReference>
<name>L8WV62_THACA</name>
<dbReference type="SFLD" id="SFLDS00003">
    <property type="entry name" value="Haloacid_Dehalogenase"/>
    <property type="match status" value="1"/>
</dbReference>
<dbReference type="Proteomes" id="UP000011668">
    <property type="component" value="Unassembled WGS sequence"/>
</dbReference>
<dbReference type="Pfam" id="PF00702">
    <property type="entry name" value="Hydrolase"/>
    <property type="match status" value="1"/>
</dbReference>
<organism evidence="1 2">
    <name type="scientific">Thanatephorus cucumeris (strain AG1-IA)</name>
    <name type="common">Rice sheath blight fungus</name>
    <name type="synonym">Rhizoctonia solani</name>
    <dbReference type="NCBI Taxonomy" id="983506"/>
    <lineage>
        <taxon>Eukaryota</taxon>
        <taxon>Fungi</taxon>
        <taxon>Dikarya</taxon>
        <taxon>Basidiomycota</taxon>
        <taxon>Agaricomycotina</taxon>
        <taxon>Agaricomycetes</taxon>
        <taxon>Cantharellales</taxon>
        <taxon>Ceratobasidiaceae</taxon>
        <taxon>Rhizoctonia</taxon>
        <taxon>Rhizoctonia solani AG-1</taxon>
    </lineage>
</organism>
<accession>L8WV62</accession>
<dbReference type="InterPro" id="IPR052898">
    <property type="entry name" value="ACAD10-like"/>
</dbReference>
<dbReference type="InterPro" id="IPR036412">
    <property type="entry name" value="HAD-like_sf"/>
</dbReference>
<dbReference type="OMA" id="GESHIPR"/>
<dbReference type="STRING" id="983506.L8WV62"/>
<dbReference type="OrthoDB" id="1694274at2759"/>